<evidence type="ECO:0000313" key="1">
    <source>
        <dbReference type="EMBL" id="NPE26079.1"/>
    </source>
</evidence>
<name>A0ABX2B3I9_9BACT</name>
<accession>A0ABX2B3I9</accession>
<organism evidence="1 2">
    <name type="scientific">Xylanibacter caecicola</name>
    <dbReference type="NCBI Taxonomy" id="2736294"/>
    <lineage>
        <taxon>Bacteria</taxon>
        <taxon>Pseudomonadati</taxon>
        <taxon>Bacteroidota</taxon>
        <taxon>Bacteroidia</taxon>
        <taxon>Bacteroidales</taxon>
        <taxon>Prevotellaceae</taxon>
        <taxon>Xylanibacter</taxon>
    </lineage>
</organism>
<proteinExistence type="predicted"/>
<gene>
    <name evidence="1" type="ORF">HPS54_11265</name>
</gene>
<evidence type="ECO:0000313" key="2">
    <source>
        <dbReference type="Proteomes" id="UP000820977"/>
    </source>
</evidence>
<keyword evidence="2" id="KW-1185">Reference proteome</keyword>
<dbReference type="EMBL" id="JABKKJ010000027">
    <property type="protein sequence ID" value="NPE26079.1"/>
    <property type="molecule type" value="Genomic_DNA"/>
</dbReference>
<sequence>MNGRNILFIMLLCILTTNTQKTTAQALKALMARQTGIIEGKAEQNSRKETCCNFYNNDWCDYYLCCRNDKAYNLHPGKNTLFVAPDKSKIYNPAKEEFQYRYYRGIFPKKFNIETPYALPVKNGVRTAWRTDRHETKKTLCFKIEKEDTVYATRGGILCKIPSSRFILIYHPDHTFAAYIGIRDKFVKPGDDVRTGQAIGIAGQDNISISFFFLDKNKFEASADMGYPYSHFVPTFRTDRGDVRPVERKFYRVVTDDALIMQDMSKKEQKKYLKHK</sequence>
<dbReference type="Gene3D" id="2.70.70.10">
    <property type="entry name" value="Glucose Permease (Domain IIA)"/>
    <property type="match status" value="1"/>
</dbReference>
<dbReference type="InterPro" id="IPR011055">
    <property type="entry name" value="Dup_hybrid_motif"/>
</dbReference>
<dbReference type="SUPFAM" id="SSF51261">
    <property type="entry name" value="Duplicated hybrid motif"/>
    <property type="match status" value="1"/>
</dbReference>
<dbReference type="Proteomes" id="UP000820977">
    <property type="component" value="Unassembled WGS sequence"/>
</dbReference>
<protein>
    <submittedName>
        <fullName evidence="1">M23 family peptidase</fullName>
    </submittedName>
</protein>
<dbReference type="RefSeq" id="WP_172345546.1">
    <property type="nucleotide sequence ID" value="NZ_JABKKJ010000027.1"/>
</dbReference>
<reference evidence="1 2" key="1">
    <citation type="submission" date="2020-05" db="EMBL/GenBank/DDBJ databases">
        <title>Distinct polysaccharide utilization as determinants for interspecies competition between intestinal Prevotella spp.</title>
        <authorList>
            <person name="Galvez E.J.C."/>
            <person name="Iljazovic A."/>
            <person name="Strowig T."/>
        </authorList>
    </citation>
    <scope>NUCLEOTIDE SEQUENCE [LARGE SCALE GENOMIC DNA]</scope>
    <source>
        <strain evidence="1 2">PCHR</strain>
    </source>
</reference>
<comment type="caution">
    <text evidence="1">The sequence shown here is derived from an EMBL/GenBank/DDBJ whole genome shotgun (WGS) entry which is preliminary data.</text>
</comment>